<dbReference type="Pfam" id="PF00378">
    <property type="entry name" value="ECH_1"/>
    <property type="match status" value="1"/>
</dbReference>
<dbReference type="Gene3D" id="3.90.226.10">
    <property type="entry name" value="2-enoyl-CoA Hydratase, Chain A, domain 1"/>
    <property type="match status" value="1"/>
</dbReference>
<dbReference type="PANTHER" id="PTHR42964">
    <property type="entry name" value="ENOYL-COA HYDRATASE"/>
    <property type="match status" value="1"/>
</dbReference>
<dbReference type="InterPro" id="IPR029045">
    <property type="entry name" value="ClpP/crotonase-like_dom_sf"/>
</dbReference>
<dbReference type="PROSITE" id="PS00166">
    <property type="entry name" value="ENOYL_COA_HYDRATASE"/>
    <property type="match status" value="1"/>
</dbReference>
<name>A0ABT5AWR5_9BACT</name>
<evidence type="ECO:0000313" key="3">
    <source>
        <dbReference type="EMBL" id="MDC0666275.1"/>
    </source>
</evidence>
<organism evidence="3 4">
    <name type="scientific">Nannocystis radixulma</name>
    <dbReference type="NCBI Taxonomy" id="2995305"/>
    <lineage>
        <taxon>Bacteria</taxon>
        <taxon>Pseudomonadati</taxon>
        <taxon>Myxococcota</taxon>
        <taxon>Polyangia</taxon>
        <taxon>Nannocystales</taxon>
        <taxon>Nannocystaceae</taxon>
        <taxon>Nannocystis</taxon>
    </lineage>
</organism>
<protein>
    <submittedName>
        <fullName evidence="3">Enoyl-CoA hydratase-related protein</fullName>
    </submittedName>
</protein>
<dbReference type="InterPro" id="IPR018376">
    <property type="entry name" value="Enoyl-CoA_hyd/isom_CS"/>
</dbReference>
<dbReference type="RefSeq" id="WP_271993764.1">
    <property type="nucleotide sequence ID" value="NZ_JAQNDN010000001.1"/>
</dbReference>
<dbReference type="PANTHER" id="PTHR42964:SF1">
    <property type="entry name" value="POLYKETIDE BIOSYNTHESIS ENOYL-COA HYDRATASE PKSH-RELATED"/>
    <property type="match status" value="1"/>
</dbReference>
<dbReference type="SUPFAM" id="SSF52096">
    <property type="entry name" value="ClpP/crotonase"/>
    <property type="match status" value="1"/>
</dbReference>
<comment type="similarity">
    <text evidence="1 2">Belongs to the enoyl-CoA hydratase/isomerase family.</text>
</comment>
<evidence type="ECO:0000313" key="4">
    <source>
        <dbReference type="Proteomes" id="UP001217838"/>
    </source>
</evidence>
<keyword evidence="4" id="KW-1185">Reference proteome</keyword>
<dbReference type="InterPro" id="IPR001753">
    <property type="entry name" value="Enoyl-CoA_hydra/iso"/>
</dbReference>
<dbReference type="EMBL" id="JAQNDN010000001">
    <property type="protein sequence ID" value="MDC0666275.1"/>
    <property type="molecule type" value="Genomic_DNA"/>
</dbReference>
<dbReference type="Proteomes" id="UP001217838">
    <property type="component" value="Unassembled WGS sequence"/>
</dbReference>
<evidence type="ECO:0000256" key="2">
    <source>
        <dbReference type="RuleBase" id="RU003707"/>
    </source>
</evidence>
<reference evidence="3 4" key="1">
    <citation type="submission" date="2022-11" db="EMBL/GenBank/DDBJ databases">
        <title>Minimal conservation of predation-associated metabolite biosynthetic gene clusters underscores biosynthetic potential of Myxococcota including descriptions for ten novel species: Archangium lansinium sp. nov., Myxococcus landrumus sp. nov., Nannocystis bai.</title>
        <authorList>
            <person name="Ahearne A."/>
            <person name="Stevens C."/>
            <person name="Dowd S."/>
        </authorList>
    </citation>
    <scope>NUCLEOTIDE SEQUENCE [LARGE SCALE GENOMIC DNA]</scope>
    <source>
        <strain evidence="3 4">NCELM</strain>
    </source>
</reference>
<gene>
    <name evidence="3" type="ORF">POL58_00940</name>
</gene>
<dbReference type="CDD" id="cd06558">
    <property type="entry name" value="crotonase-like"/>
    <property type="match status" value="1"/>
</dbReference>
<dbReference type="InterPro" id="IPR051683">
    <property type="entry name" value="Enoyl-CoA_Hydratase/Isomerase"/>
</dbReference>
<proteinExistence type="inferred from homology"/>
<accession>A0ABT5AWR5</accession>
<sequence>MIHEYEGLKLTIEDGAATIQIARPEKRNAMSPALHRGMNLALDAIEAAGGVKVAVLTGTDEVFCGGMDLEKYFLEPFDRPREFRANLAASHGWMRRWKAFAPVTVASINGLCIGGGLLMASLCDIAIAAEEAVFGLSEVNFGIFPAGGTTWAVAQNMTRKHALYYSLTADRFDGRRAAEIGLVSVAVPREHLAAETARVVATLRQKSLDALHYTKRVYERSRTMSFPEAQEWEVAMLLDLSYTTENAWIRDALEKFRRREYRPAESSYLTRPEGENDDR</sequence>
<evidence type="ECO:0000256" key="1">
    <source>
        <dbReference type="ARBA" id="ARBA00005254"/>
    </source>
</evidence>
<comment type="caution">
    <text evidence="3">The sequence shown here is derived from an EMBL/GenBank/DDBJ whole genome shotgun (WGS) entry which is preliminary data.</text>
</comment>